<dbReference type="PROSITE" id="PS51257">
    <property type="entry name" value="PROKAR_LIPOPROTEIN"/>
    <property type="match status" value="1"/>
</dbReference>
<accession>A0A417ZBB4</accession>
<dbReference type="SMART" id="SM00062">
    <property type="entry name" value="PBPb"/>
    <property type="match status" value="1"/>
</dbReference>
<evidence type="ECO:0000313" key="6">
    <source>
        <dbReference type="Proteomes" id="UP000285376"/>
    </source>
</evidence>
<dbReference type="InterPro" id="IPR001320">
    <property type="entry name" value="Iontro_rcpt_C"/>
</dbReference>
<proteinExistence type="predicted"/>
<dbReference type="Gene3D" id="3.40.190.10">
    <property type="entry name" value="Periplasmic binding protein-like II"/>
    <property type="match status" value="2"/>
</dbReference>
<evidence type="ECO:0000259" key="4">
    <source>
        <dbReference type="SMART" id="SM00079"/>
    </source>
</evidence>
<evidence type="ECO:0000256" key="2">
    <source>
        <dbReference type="SAM" id="MobiDB-lite"/>
    </source>
</evidence>
<dbReference type="Proteomes" id="UP000285376">
    <property type="component" value="Unassembled WGS sequence"/>
</dbReference>
<reference evidence="5 6" key="1">
    <citation type="submission" date="2018-08" db="EMBL/GenBank/DDBJ databases">
        <title>Whole genome sequence analysis of Dermacoccus abyssi bacteria isolated from Deep Mariana trench Micromonospora spp reveals genes involved in the environmental adaptation and production of secondary metabolites.</title>
        <authorList>
            <person name="Abdel-Mageed W.M."/>
            <person name="Lehri B."/>
            <person name="Nouioui I."/>
            <person name="Goodfellow I."/>
            <person name="Jaspars M."/>
            <person name="Karlyshev A."/>
        </authorList>
    </citation>
    <scope>NUCLEOTIDE SEQUENCE [LARGE SCALE GENOMIC DNA]</scope>
    <source>
        <strain evidence="5 6">MT1.1</strain>
    </source>
</reference>
<dbReference type="EMBL" id="QWLM01000001">
    <property type="protein sequence ID" value="RHW47925.1"/>
    <property type="molecule type" value="Genomic_DNA"/>
</dbReference>
<dbReference type="PANTHER" id="PTHR35936">
    <property type="entry name" value="MEMBRANE-BOUND LYTIC MUREIN TRANSGLYCOSYLASE F"/>
    <property type="match status" value="1"/>
</dbReference>
<dbReference type="InterPro" id="IPR001638">
    <property type="entry name" value="Solute-binding_3/MltF_N"/>
</dbReference>
<organism evidence="5 6">
    <name type="scientific">Dermacoccus abyssi</name>
    <dbReference type="NCBI Taxonomy" id="322596"/>
    <lineage>
        <taxon>Bacteria</taxon>
        <taxon>Bacillati</taxon>
        <taxon>Actinomycetota</taxon>
        <taxon>Actinomycetes</taxon>
        <taxon>Micrococcales</taxon>
        <taxon>Dermacoccaceae</taxon>
        <taxon>Dermacoccus</taxon>
    </lineage>
</organism>
<feature type="region of interest" description="Disordered" evidence="2">
    <location>
        <begin position="25"/>
        <end position="44"/>
    </location>
</feature>
<keyword evidence="1" id="KW-0732">Signal</keyword>
<dbReference type="SUPFAM" id="SSF53850">
    <property type="entry name" value="Periplasmic binding protein-like II"/>
    <property type="match status" value="1"/>
</dbReference>
<feature type="domain" description="Solute-binding protein family 3/N-terminal" evidence="3">
    <location>
        <begin position="66"/>
        <end position="295"/>
    </location>
</feature>
<dbReference type="PANTHER" id="PTHR35936:SF17">
    <property type="entry name" value="ARGININE-BINDING EXTRACELLULAR PROTEIN ARTP"/>
    <property type="match status" value="1"/>
</dbReference>
<evidence type="ECO:0000313" key="5">
    <source>
        <dbReference type="EMBL" id="RHW47925.1"/>
    </source>
</evidence>
<sequence length="307" mass="31855">MRTTTSAVAAFGAAALLLSGCGSDSLDDSKDSGSGGSSSSSSAAPAVKKDDALAKLVPADIAKMGTLTVGTDASYAPNEFTAADGKTIQGMDIDLLKAVAAKLGLKLTFQNGGFDSLIGGVTSNKYPLAISSFTINEKRMQQVSMVQYFNAGTSWATAKGNPKKVDVDKACGLTIGVQKGTVQADDDLPARNKKCVAEGKKANKLVVEAEQSKVTADLIAGKVDAFAADSPITAWAVAKNEDKLEKVGSVYEAAPYGIVVAKDQTKFAEALSKALESLEKDGTYKKILEQWNNGDGAVNEFPVNPKA</sequence>
<dbReference type="Pfam" id="PF00497">
    <property type="entry name" value="SBP_bac_3"/>
    <property type="match status" value="1"/>
</dbReference>
<name>A0A417ZBB4_9MICO</name>
<gene>
    <name evidence="5" type="ORF">D1832_00240</name>
</gene>
<feature type="domain" description="Ionotropic glutamate receptor C-terminal" evidence="4">
    <location>
        <begin position="66"/>
        <end position="294"/>
    </location>
</feature>
<protein>
    <submittedName>
        <fullName evidence="5">ABC transporter substrate-binding protein</fullName>
    </submittedName>
</protein>
<dbReference type="GO" id="GO:0016020">
    <property type="term" value="C:membrane"/>
    <property type="evidence" value="ECO:0007669"/>
    <property type="project" value="InterPro"/>
</dbReference>
<dbReference type="SMART" id="SM00079">
    <property type="entry name" value="PBPe"/>
    <property type="match status" value="1"/>
</dbReference>
<dbReference type="RefSeq" id="WP_118912127.1">
    <property type="nucleotide sequence ID" value="NZ_CBCRVH010000001.1"/>
</dbReference>
<dbReference type="AlphaFoldDB" id="A0A417ZBB4"/>
<comment type="caution">
    <text evidence="5">The sequence shown here is derived from an EMBL/GenBank/DDBJ whole genome shotgun (WGS) entry which is preliminary data.</text>
</comment>
<evidence type="ECO:0000259" key="3">
    <source>
        <dbReference type="SMART" id="SM00062"/>
    </source>
</evidence>
<dbReference type="CDD" id="cd01004">
    <property type="entry name" value="PBP2_MidA_like"/>
    <property type="match status" value="1"/>
</dbReference>
<evidence type="ECO:0000256" key="1">
    <source>
        <dbReference type="ARBA" id="ARBA00022729"/>
    </source>
</evidence>
<dbReference type="GO" id="GO:0015276">
    <property type="term" value="F:ligand-gated monoatomic ion channel activity"/>
    <property type="evidence" value="ECO:0007669"/>
    <property type="project" value="InterPro"/>
</dbReference>